<dbReference type="Pfam" id="PF01381">
    <property type="entry name" value="HTH_3"/>
    <property type="match status" value="1"/>
</dbReference>
<organism evidence="2 3">
    <name type="scientific">Novosphingobium pentaromativorans</name>
    <dbReference type="NCBI Taxonomy" id="205844"/>
    <lineage>
        <taxon>Bacteria</taxon>
        <taxon>Pseudomonadati</taxon>
        <taxon>Pseudomonadota</taxon>
        <taxon>Alphaproteobacteria</taxon>
        <taxon>Sphingomonadales</taxon>
        <taxon>Sphingomonadaceae</taxon>
        <taxon>Novosphingobium</taxon>
    </lineage>
</organism>
<evidence type="ECO:0000259" key="1">
    <source>
        <dbReference type="PROSITE" id="PS50943"/>
    </source>
</evidence>
<dbReference type="GO" id="GO:0003677">
    <property type="term" value="F:DNA binding"/>
    <property type="evidence" value="ECO:0007669"/>
    <property type="project" value="InterPro"/>
</dbReference>
<gene>
    <name evidence="2" type="ORF">DI555_06440</name>
</gene>
<dbReference type="SMART" id="SM00530">
    <property type="entry name" value="HTH_XRE"/>
    <property type="match status" value="1"/>
</dbReference>
<dbReference type="PROSITE" id="PS50943">
    <property type="entry name" value="HTH_CROC1"/>
    <property type="match status" value="1"/>
</dbReference>
<name>A0A2W5NV81_9SPHN</name>
<evidence type="ECO:0000313" key="2">
    <source>
        <dbReference type="EMBL" id="PZQ56248.1"/>
    </source>
</evidence>
<sequence>MDLGTRIAERLDALGMSQAELARRATIPQSTVNSLIKRNRRSSPHLVRIARELGTTPAYLTGESDDPEAEFGNDTVNLTAEERDWVELLRAIPPKERAAALTLVRTIATSAQTPSIHD</sequence>
<dbReference type="InterPro" id="IPR001387">
    <property type="entry name" value="Cro/C1-type_HTH"/>
</dbReference>
<proteinExistence type="predicted"/>
<accession>A0A2W5NV81</accession>
<feature type="domain" description="HTH cro/C1-type" evidence="1">
    <location>
        <begin position="7"/>
        <end position="60"/>
    </location>
</feature>
<dbReference type="AlphaFoldDB" id="A0A2W5NV81"/>
<dbReference type="EMBL" id="QFPX01000004">
    <property type="protein sequence ID" value="PZQ56248.1"/>
    <property type="molecule type" value="Genomic_DNA"/>
</dbReference>
<evidence type="ECO:0000313" key="3">
    <source>
        <dbReference type="Proteomes" id="UP000249082"/>
    </source>
</evidence>
<dbReference type="CDD" id="cd00093">
    <property type="entry name" value="HTH_XRE"/>
    <property type="match status" value="1"/>
</dbReference>
<dbReference type="InterPro" id="IPR010982">
    <property type="entry name" value="Lambda_DNA-bd_dom_sf"/>
</dbReference>
<protein>
    <recommendedName>
        <fullName evidence="1">HTH cro/C1-type domain-containing protein</fullName>
    </recommendedName>
</protein>
<comment type="caution">
    <text evidence="2">The sequence shown here is derived from an EMBL/GenBank/DDBJ whole genome shotgun (WGS) entry which is preliminary data.</text>
</comment>
<dbReference type="Proteomes" id="UP000249082">
    <property type="component" value="Unassembled WGS sequence"/>
</dbReference>
<dbReference type="Gene3D" id="1.10.260.40">
    <property type="entry name" value="lambda repressor-like DNA-binding domains"/>
    <property type="match status" value="1"/>
</dbReference>
<dbReference type="SUPFAM" id="SSF47413">
    <property type="entry name" value="lambda repressor-like DNA-binding domains"/>
    <property type="match status" value="1"/>
</dbReference>
<reference evidence="2 3" key="1">
    <citation type="submission" date="2017-08" db="EMBL/GenBank/DDBJ databases">
        <title>Infants hospitalized years apart are colonized by the same room-sourced microbial strains.</title>
        <authorList>
            <person name="Brooks B."/>
            <person name="Olm M.R."/>
            <person name="Firek B.A."/>
            <person name="Baker R."/>
            <person name="Thomas B.C."/>
            <person name="Morowitz M.J."/>
            <person name="Banfield J.F."/>
        </authorList>
    </citation>
    <scope>NUCLEOTIDE SEQUENCE [LARGE SCALE GENOMIC DNA]</scope>
    <source>
        <strain evidence="2">S2_005_002_R2_33</strain>
    </source>
</reference>